<feature type="compositionally biased region" description="Low complexity" evidence="5">
    <location>
        <begin position="254"/>
        <end position="268"/>
    </location>
</feature>
<dbReference type="Pfam" id="PF14223">
    <property type="entry name" value="Retrotran_gag_2"/>
    <property type="match status" value="1"/>
</dbReference>
<keyword evidence="1" id="KW-0645">Protease</keyword>
<dbReference type="InterPro" id="IPR039537">
    <property type="entry name" value="Retrotran_Ty1/copia-like"/>
</dbReference>
<dbReference type="InterPro" id="IPR001878">
    <property type="entry name" value="Znf_CCHC"/>
</dbReference>
<evidence type="ECO:0000256" key="5">
    <source>
        <dbReference type="SAM" id="MobiDB-lite"/>
    </source>
</evidence>
<name>A0AAV2GSY8_9ROSI</name>
<dbReference type="Pfam" id="PF22936">
    <property type="entry name" value="Pol_BBD"/>
    <property type="match status" value="1"/>
</dbReference>
<reference evidence="7 8" key="1">
    <citation type="submission" date="2024-04" db="EMBL/GenBank/DDBJ databases">
        <authorList>
            <person name="Fracassetti M."/>
        </authorList>
    </citation>
    <scope>NUCLEOTIDE SEQUENCE [LARGE SCALE GENOMIC DNA]</scope>
</reference>
<keyword evidence="2" id="KW-0479">Metal-binding</keyword>
<proteinExistence type="predicted"/>
<evidence type="ECO:0000259" key="6">
    <source>
        <dbReference type="PROSITE" id="PS50994"/>
    </source>
</evidence>
<dbReference type="GO" id="GO:0015074">
    <property type="term" value="P:DNA integration"/>
    <property type="evidence" value="ECO:0007669"/>
    <property type="project" value="InterPro"/>
</dbReference>
<dbReference type="Pfam" id="PF13976">
    <property type="entry name" value="gag_pre-integrs"/>
    <property type="match status" value="1"/>
</dbReference>
<dbReference type="GO" id="GO:0004190">
    <property type="term" value="F:aspartic-type endopeptidase activity"/>
    <property type="evidence" value="ECO:0007669"/>
    <property type="project" value="UniProtKB-KW"/>
</dbReference>
<evidence type="ECO:0000256" key="3">
    <source>
        <dbReference type="ARBA" id="ARBA00022750"/>
    </source>
</evidence>
<feature type="domain" description="Integrase catalytic" evidence="6">
    <location>
        <begin position="531"/>
        <end position="697"/>
    </location>
</feature>
<dbReference type="PANTHER" id="PTHR42648">
    <property type="entry name" value="TRANSPOSASE, PUTATIVE-RELATED"/>
    <property type="match status" value="1"/>
</dbReference>
<dbReference type="SUPFAM" id="SSF57756">
    <property type="entry name" value="Retrovirus zinc finger-like domains"/>
    <property type="match status" value="1"/>
</dbReference>
<dbReference type="InterPro" id="IPR025724">
    <property type="entry name" value="GAG-pre-integrase_dom"/>
</dbReference>
<dbReference type="InterPro" id="IPR043502">
    <property type="entry name" value="DNA/RNA_pol_sf"/>
</dbReference>
<feature type="region of interest" description="Disordered" evidence="5">
    <location>
        <begin position="49"/>
        <end position="74"/>
    </location>
</feature>
<dbReference type="Pfam" id="PF07727">
    <property type="entry name" value="RVT_2"/>
    <property type="match status" value="1"/>
</dbReference>
<dbReference type="InterPro" id="IPR012337">
    <property type="entry name" value="RNaseH-like_sf"/>
</dbReference>
<keyword evidence="3" id="KW-0064">Aspartyl protease</keyword>
<dbReference type="SUPFAM" id="SSF56672">
    <property type="entry name" value="DNA/RNA polymerases"/>
    <property type="match status" value="1"/>
</dbReference>
<feature type="region of interest" description="Disordered" evidence="5">
    <location>
        <begin position="232"/>
        <end position="268"/>
    </location>
</feature>
<feature type="compositionally biased region" description="Basic and acidic residues" evidence="5">
    <location>
        <begin position="58"/>
        <end position="74"/>
    </location>
</feature>
<accession>A0AAV2GSY8</accession>
<dbReference type="GO" id="GO:0008270">
    <property type="term" value="F:zinc ion binding"/>
    <property type="evidence" value="ECO:0007669"/>
    <property type="project" value="InterPro"/>
</dbReference>
<dbReference type="InterPro" id="IPR001584">
    <property type="entry name" value="Integrase_cat-core"/>
</dbReference>
<feature type="region of interest" description="Disordered" evidence="5">
    <location>
        <begin position="774"/>
        <end position="827"/>
    </location>
</feature>
<dbReference type="GO" id="GO:0006508">
    <property type="term" value="P:proteolysis"/>
    <property type="evidence" value="ECO:0007669"/>
    <property type="project" value="UniProtKB-KW"/>
</dbReference>
<dbReference type="Gene3D" id="3.30.420.10">
    <property type="entry name" value="Ribonuclease H-like superfamily/Ribonuclease H"/>
    <property type="match status" value="1"/>
</dbReference>
<dbReference type="EMBL" id="OZ034822">
    <property type="protein sequence ID" value="CAL1413377.1"/>
    <property type="molecule type" value="Genomic_DNA"/>
</dbReference>
<feature type="compositionally biased region" description="Acidic residues" evidence="5">
    <location>
        <begin position="780"/>
        <end position="792"/>
    </location>
</feature>
<dbReference type="Proteomes" id="UP001497516">
    <property type="component" value="Chromosome 9"/>
</dbReference>
<protein>
    <recommendedName>
        <fullName evidence="6">Integrase catalytic domain-containing protein</fullName>
    </recommendedName>
</protein>
<dbReference type="GO" id="GO:0003676">
    <property type="term" value="F:nucleic acid binding"/>
    <property type="evidence" value="ECO:0007669"/>
    <property type="project" value="InterPro"/>
</dbReference>
<gene>
    <name evidence="7" type="ORF">LTRI10_LOCUS52615</name>
</gene>
<keyword evidence="4" id="KW-0378">Hydrolase</keyword>
<evidence type="ECO:0000256" key="4">
    <source>
        <dbReference type="ARBA" id="ARBA00022801"/>
    </source>
</evidence>
<keyword evidence="8" id="KW-1185">Reference proteome</keyword>
<dbReference type="CDD" id="cd09272">
    <property type="entry name" value="RNase_HI_RT_Ty1"/>
    <property type="match status" value="1"/>
</dbReference>
<dbReference type="Pfam" id="PF00665">
    <property type="entry name" value="rve"/>
    <property type="match status" value="1"/>
</dbReference>
<dbReference type="InterPro" id="IPR036397">
    <property type="entry name" value="RNaseH_sf"/>
</dbReference>
<dbReference type="PANTHER" id="PTHR42648:SF18">
    <property type="entry name" value="RETROTRANSPOSON, UNCLASSIFIED-LIKE PROTEIN"/>
    <property type="match status" value="1"/>
</dbReference>
<dbReference type="InterPro" id="IPR013103">
    <property type="entry name" value="RVT_2"/>
</dbReference>
<dbReference type="PROSITE" id="PS50994">
    <property type="entry name" value="INTEGRASE"/>
    <property type="match status" value="1"/>
</dbReference>
<evidence type="ECO:0000313" key="7">
    <source>
        <dbReference type="EMBL" id="CAL1413377.1"/>
    </source>
</evidence>
<dbReference type="InterPro" id="IPR054722">
    <property type="entry name" value="PolX-like_BBD"/>
</dbReference>
<sequence length="1352" mass="155029">MATTSSNTMFATSSNQIPIFDGELYEYWSAQMEPIFISQDLWDIVQDGYESPQEDDEDSKKRSGKQTKEYKENAKQNASALRIIQQAVSKSIYPRIYGIKKAKEAWDVLREQFQGSEKAISIRRQSLWRQFDNLMMKETDTIKDFHSRVAETVNQIKATGDVMEERKIVERILRSLSSKFEHIVAVIEETKDLANLPMSELMGSLVAHEQRMSRFTKPPLEQAFSSKVNMAESKYAKSEQGQRGGNSQGRGRGRSNYRGNNRQNYQQQRSGYTGSSCIICKKAGHATKDCRFKCTKCKIQNHSQRDCWFQNKQEDGESSGTKNEESNMVALSCLYGEQKSQLPWMVDSGCSNHMTGDLESFTDIDDKYRSQVKLGDGKKLKVEGKGTVIVCTEEGNKTLIRDVLYVPELTLNLLSVGQLMQKNYKLLFDNGVCEIINKADNFMVAKVPMTSNRIFSLAMSQNGEVAFKSENLDQSFLWHLRYGHLNFRGLKLLRHKNMVAGLPQINREDKICEGCIYGKMHRLPFPKTSWRAKAPLELVHADICGPTRTQSLSGKRYFLLFVDDFTRMMWVFFLEQKSEAFPKFLQFQAVAEKESGHQIKTLRTDRGGEFIYTPFMEYCRNNGIKRQLTVRYTPQQNGVAERKNRTIVEMARSMLTAKKLPNNLWAEAVNTTIYILNRSPTKAVRNKTPIHAWHHRRPQVNHLKVFGCVAYAHISTPNRDKFDQKGEKLIFTGYSDESKGYRLYNPVKNEVVVSRDVIFDEMAEWNWENPISQSPPSYEILEDSATPEDPSNDPDPVASPERNSAPSPEGDNFRDVVTDSDSPPLRTRSLREIYETSHVAYFSCEPQVFEEATKDEVWNEAMDAEISMIEKNKTWELVDQPEDKPVIGLKWIYKIKFNEDGTIQKYKARLVAKGYSQQPGIDFHETYAPVARMETIRTVLALAAQLELPVYQLDVKSAFLNGELEEEVYVEQPRGYEKKGEEDKVYRLRKALYGLKQAPRAWNSRIDRYFQQNGFQRSPSEASLYIKKGEGKDFLMVCLYVDDLIYTGTSQRMIEEFKSAMMKEFEMTDLGLMKYFLGIQVKQSPGEIFISQEKYTEDMLKRFHMATCKPISTPMTLNEKLQRNDGAENVDGKLYRSLVGSLIYLTHTRPDICHSVSLISRFMNEPSKLHFAAAKRILRYLQGTKKLGLTYKKEAESKLTGYTDSDWAGSLDDRKSTSGYIFCLGSKPISWSSKKQKTVALSSAEAEYIAATDAACEAVWLKRLISDLQQNENGPTIIHCDNMSAIAMTKNPVFHARSKHIELRHHFIRDLVNEGLIVMEFINTDDQPADILTKAVTREKFEKFKQVLQIAN</sequence>
<dbReference type="InterPro" id="IPR036875">
    <property type="entry name" value="Znf_CCHC_sf"/>
</dbReference>
<organism evidence="7 8">
    <name type="scientific">Linum trigynum</name>
    <dbReference type="NCBI Taxonomy" id="586398"/>
    <lineage>
        <taxon>Eukaryota</taxon>
        <taxon>Viridiplantae</taxon>
        <taxon>Streptophyta</taxon>
        <taxon>Embryophyta</taxon>
        <taxon>Tracheophyta</taxon>
        <taxon>Spermatophyta</taxon>
        <taxon>Magnoliopsida</taxon>
        <taxon>eudicotyledons</taxon>
        <taxon>Gunneridae</taxon>
        <taxon>Pentapetalae</taxon>
        <taxon>rosids</taxon>
        <taxon>fabids</taxon>
        <taxon>Malpighiales</taxon>
        <taxon>Linaceae</taxon>
        <taxon>Linum</taxon>
    </lineage>
</organism>
<dbReference type="Pfam" id="PF25597">
    <property type="entry name" value="SH3_retrovirus"/>
    <property type="match status" value="1"/>
</dbReference>
<dbReference type="SUPFAM" id="SSF53098">
    <property type="entry name" value="Ribonuclease H-like"/>
    <property type="match status" value="1"/>
</dbReference>
<dbReference type="SMART" id="SM00343">
    <property type="entry name" value="ZnF_C2HC"/>
    <property type="match status" value="2"/>
</dbReference>
<evidence type="ECO:0000256" key="2">
    <source>
        <dbReference type="ARBA" id="ARBA00022723"/>
    </source>
</evidence>
<dbReference type="InterPro" id="IPR057670">
    <property type="entry name" value="SH3_retrovirus"/>
</dbReference>
<evidence type="ECO:0000256" key="1">
    <source>
        <dbReference type="ARBA" id="ARBA00022670"/>
    </source>
</evidence>
<evidence type="ECO:0000313" key="8">
    <source>
        <dbReference type="Proteomes" id="UP001497516"/>
    </source>
</evidence>